<feature type="transmembrane region" description="Helical" evidence="1">
    <location>
        <begin position="12"/>
        <end position="34"/>
    </location>
</feature>
<keyword evidence="1" id="KW-0812">Transmembrane</keyword>
<accession>A0AAV9GX50</accession>
<keyword evidence="1" id="KW-0472">Membrane</keyword>
<dbReference type="Proteomes" id="UP001321760">
    <property type="component" value="Unassembled WGS sequence"/>
</dbReference>
<evidence type="ECO:0000313" key="2">
    <source>
        <dbReference type="EMBL" id="KAK4452807.1"/>
    </source>
</evidence>
<evidence type="ECO:0000313" key="3">
    <source>
        <dbReference type="Proteomes" id="UP001321760"/>
    </source>
</evidence>
<comment type="caution">
    <text evidence="2">The sequence shown here is derived from an EMBL/GenBank/DDBJ whole genome shotgun (WGS) entry which is preliminary data.</text>
</comment>
<organism evidence="2 3">
    <name type="scientific">Podospora aff. communis PSN243</name>
    <dbReference type="NCBI Taxonomy" id="3040156"/>
    <lineage>
        <taxon>Eukaryota</taxon>
        <taxon>Fungi</taxon>
        <taxon>Dikarya</taxon>
        <taxon>Ascomycota</taxon>
        <taxon>Pezizomycotina</taxon>
        <taxon>Sordariomycetes</taxon>
        <taxon>Sordariomycetidae</taxon>
        <taxon>Sordariales</taxon>
        <taxon>Podosporaceae</taxon>
        <taxon>Podospora</taxon>
    </lineage>
</organism>
<name>A0AAV9GX50_9PEZI</name>
<dbReference type="AlphaFoldDB" id="A0AAV9GX50"/>
<keyword evidence="1" id="KW-1133">Transmembrane helix</keyword>
<sequence>MALLSTRSDLLALQTIASAVSHCPYIAWVICLGFPDSRKARFPAAALPCFGLFRGPAKTRLLNALQYTDPYNSIRPLACVTIFSRLRRRVFAVFRWQSRTANQGGTACLTHRTALLSKGLPTCERALGAT</sequence>
<proteinExistence type="predicted"/>
<reference evidence="2" key="1">
    <citation type="journal article" date="2023" name="Mol. Phylogenet. Evol.">
        <title>Genome-scale phylogeny and comparative genomics of the fungal order Sordariales.</title>
        <authorList>
            <person name="Hensen N."/>
            <person name="Bonometti L."/>
            <person name="Westerberg I."/>
            <person name="Brannstrom I.O."/>
            <person name="Guillou S."/>
            <person name="Cros-Aarteil S."/>
            <person name="Calhoun S."/>
            <person name="Haridas S."/>
            <person name="Kuo A."/>
            <person name="Mondo S."/>
            <person name="Pangilinan J."/>
            <person name="Riley R."/>
            <person name="LaButti K."/>
            <person name="Andreopoulos B."/>
            <person name="Lipzen A."/>
            <person name="Chen C."/>
            <person name="Yan M."/>
            <person name="Daum C."/>
            <person name="Ng V."/>
            <person name="Clum A."/>
            <person name="Steindorff A."/>
            <person name="Ohm R.A."/>
            <person name="Martin F."/>
            <person name="Silar P."/>
            <person name="Natvig D.O."/>
            <person name="Lalanne C."/>
            <person name="Gautier V."/>
            <person name="Ament-Velasquez S.L."/>
            <person name="Kruys A."/>
            <person name="Hutchinson M.I."/>
            <person name="Powell A.J."/>
            <person name="Barry K."/>
            <person name="Miller A.N."/>
            <person name="Grigoriev I.V."/>
            <person name="Debuchy R."/>
            <person name="Gladieux P."/>
            <person name="Hiltunen Thoren M."/>
            <person name="Johannesson H."/>
        </authorList>
    </citation>
    <scope>NUCLEOTIDE SEQUENCE</scope>
    <source>
        <strain evidence="2">PSN243</strain>
    </source>
</reference>
<reference evidence="2" key="2">
    <citation type="submission" date="2023-05" db="EMBL/GenBank/DDBJ databases">
        <authorList>
            <consortium name="Lawrence Berkeley National Laboratory"/>
            <person name="Steindorff A."/>
            <person name="Hensen N."/>
            <person name="Bonometti L."/>
            <person name="Westerberg I."/>
            <person name="Brannstrom I.O."/>
            <person name="Guillou S."/>
            <person name="Cros-Aarteil S."/>
            <person name="Calhoun S."/>
            <person name="Haridas S."/>
            <person name="Kuo A."/>
            <person name="Mondo S."/>
            <person name="Pangilinan J."/>
            <person name="Riley R."/>
            <person name="Labutti K."/>
            <person name="Andreopoulos B."/>
            <person name="Lipzen A."/>
            <person name="Chen C."/>
            <person name="Yanf M."/>
            <person name="Daum C."/>
            <person name="Ng V."/>
            <person name="Clum A."/>
            <person name="Ohm R."/>
            <person name="Martin F."/>
            <person name="Silar P."/>
            <person name="Natvig D."/>
            <person name="Lalanne C."/>
            <person name="Gautier V."/>
            <person name="Ament-Velasquez S.L."/>
            <person name="Kruys A."/>
            <person name="Hutchinson M.I."/>
            <person name="Powell A.J."/>
            <person name="Barry K."/>
            <person name="Miller A.N."/>
            <person name="Grigoriev I.V."/>
            <person name="Debuchy R."/>
            <person name="Gladieux P."/>
            <person name="Thoren M.H."/>
            <person name="Johannesson H."/>
        </authorList>
    </citation>
    <scope>NUCLEOTIDE SEQUENCE</scope>
    <source>
        <strain evidence="2">PSN243</strain>
    </source>
</reference>
<evidence type="ECO:0000256" key="1">
    <source>
        <dbReference type="SAM" id="Phobius"/>
    </source>
</evidence>
<keyword evidence="3" id="KW-1185">Reference proteome</keyword>
<dbReference type="EMBL" id="MU865922">
    <property type="protein sequence ID" value="KAK4452807.1"/>
    <property type="molecule type" value="Genomic_DNA"/>
</dbReference>
<protein>
    <submittedName>
        <fullName evidence="2">Uncharacterized protein</fullName>
    </submittedName>
</protein>
<gene>
    <name evidence="2" type="ORF">QBC34DRAFT_17142</name>
</gene>